<evidence type="ECO:0000256" key="6">
    <source>
        <dbReference type="ARBA" id="ARBA00022777"/>
    </source>
</evidence>
<accession>A0A5Q4VJN4</accession>
<dbReference type="SUPFAM" id="SSF158472">
    <property type="entry name" value="HAMP domain-like"/>
    <property type="match status" value="1"/>
</dbReference>
<comment type="caution">
    <text evidence="10">The sequence shown here is derived from an EMBL/GenBank/DDBJ whole genome shotgun (WGS) entry which is preliminary data.</text>
</comment>
<dbReference type="AlphaFoldDB" id="A0A5Q4VJN4"/>
<organism evidence="10 11">
    <name type="scientific">Desulfobotulus mexicanus</name>
    <dbReference type="NCBI Taxonomy" id="2586642"/>
    <lineage>
        <taxon>Bacteria</taxon>
        <taxon>Pseudomonadati</taxon>
        <taxon>Thermodesulfobacteriota</taxon>
        <taxon>Desulfobacteria</taxon>
        <taxon>Desulfobacterales</taxon>
        <taxon>Desulfobacteraceae</taxon>
        <taxon>Desulfobotulus</taxon>
    </lineage>
</organism>
<dbReference type="GO" id="GO:0000155">
    <property type="term" value="F:phosphorelay sensor kinase activity"/>
    <property type="evidence" value="ECO:0007669"/>
    <property type="project" value="TreeGrafter"/>
</dbReference>
<feature type="transmembrane region" description="Helical" evidence="8">
    <location>
        <begin position="79"/>
        <end position="103"/>
    </location>
</feature>
<evidence type="ECO:0000256" key="1">
    <source>
        <dbReference type="ARBA" id="ARBA00000085"/>
    </source>
</evidence>
<comment type="subcellular location">
    <subcellularLocation>
        <location evidence="2">Membrane</location>
        <topology evidence="2">Multi-pass membrane protein</topology>
    </subcellularLocation>
</comment>
<dbReference type="PROSITE" id="PS50885">
    <property type="entry name" value="HAMP"/>
    <property type="match status" value="1"/>
</dbReference>
<dbReference type="Pfam" id="PF00672">
    <property type="entry name" value="HAMP"/>
    <property type="match status" value="1"/>
</dbReference>
<dbReference type="EC" id="2.7.13.3" evidence="3"/>
<dbReference type="InterPro" id="IPR011723">
    <property type="entry name" value="Znf/thioredoxin_put"/>
</dbReference>
<evidence type="ECO:0000259" key="9">
    <source>
        <dbReference type="PROSITE" id="PS50885"/>
    </source>
</evidence>
<dbReference type="OrthoDB" id="9791237at2"/>
<feature type="domain" description="HAMP" evidence="9">
    <location>
        <begin position="272"/>
        <end position="324"/>
    </location>
</feature>
<dbReference type="PANTHER" id="PTHR45528">
    <property type="entry name" value="SENSOR HISTIDINE KINASE CPXA"/>
    <property type="match status" value="1"/>
</dbReference>
<keyword evidence="6" id="KW-0418">Kinase</keyword>
<sequence>MLISCGKCGKRYSVNDNRIPQGAVSVRCPYCEASVPLSASRLPEKKHKESELDETFREKSESAVERVFLKNTASFGGSIVFRLFMPFILVVLTVTSCILYSYFFSVPKLIEDQINQRAFALSRTLSSAISQPLVLRNYLAVNQSAALYAELPGVAYVSVQSRDGSLVTGLFGSMDRFDQNFARDVLARGFPVEIVHMNPIPEKATVSASNIIVGGRKIHDIGVAVRGNSGVVHVGLFMDDIDAAIMRSLRPLVAVIVLIFVAGAMGIWWVSSSLSRPLKKLTRTTEAIALGDFDKEVQIHGKGEIMDLALAVESMRIAIKSAITRLKNRQ</sequence>
<gene>
    <name evidence="10" type="ORF">FIM25_00300</name>
</gene>
<dbReference type="CDD" id="cd06225">
    <property type="entry name" value="HAMP"/>
    <property type="match status" value="1"/>
</dbReference>
<dbReference type="Pfam" id="PF13717">
    <property type="entry name" value="Zn_ribbon_4"/>
    <property type="match status" value="1"/>
</dbReference>
<keyword evidence="11" id="KW-1185">Reference proteome</keyword>
<dbReference type="PANTHER" id="PTHR45528:SF10">
    <property type="entry name" value="METHYL-ACCEPTING CHEMOTAXIS PROTEIN"/>
    <property type="match status" value="1"/>
</dbReference>
<evidence type="ECO:0000256" key="5">
    <source>
        <dbReference type="ARBA" id="ARBA00022679"/>
    </source>
</evidence>
<evidence type="ECO:0000256" key="2">
    <source>
        <dbReference type="ARBA" id="ARBA00004141"/>
    </source>
</evidence>
<dbReference type="InterPro" id="IPR003660">
    <property type="entry name" value="HAMP_dom"/>
</dbReference>
<dbReference type="Proteomes" id="UP000321899">
    <property type="component" value="Unassembled WGS sequence"/>
</dbReference>
<evidence type="ECO:0000256" key="3">
    <source>
        <dbReference type="ARBA" id="ARBA00012438"/>
    </source>
</evidence>
<evidence type="ECO:0000313" key="11">
    <source>
        <dbReference type="Proteomes" id="UP000321899"/>
    </source>
</evidence>
<dbReference type="EMBL" id="VDMB01000001">
    <property type="protein sequence ID" value="TYT76340.1"/>
    <property type="molecule type" value="Genomic_DNA"/>
</dbReference>
<keyword evidence="8" id="KW-1133">Transmembrane helix</keyword>
<name>A0A5Q4VJN4_9BACT</name>
<keyword evidence="5" id="KW-0808">Transferase</keyword>
<evidence type="ECO:0000256" key="8">
    <source>
        <dbReference type="SAM" id="Phobius"/>
    </source>
</evidence>
<protein>
    <recommendedName>
        <fullName evidence="3">histidine kinase</fullName>
        <ecNumber evidence="3">2.7.13.3</ecNumber>
    </recommendedName>
</protein>
<dbReference type="Gene3D" id="6.10.340.10">
    <property type="match status" value="1"/>
</dbReference>
<evidence type="ECO:0000256" key="4">
    <source>
        <dbReference type="ARBA" id="ARBA00022553"/>
    </source>
</evidence>
<dbReference type="InterPro" id="IPR050398">
    <property type="entry name" value="HssS/ArlS-like"/>
</dbReference>
<keyword evidence="8" id="KW-0812">Transmembrane</keyword>
<evidence type="ECO:0000313" key="10">
    <source>
        <dbReference type="EMBL" id="TYT76340.1"/>
    </source>
</evidence>
<keyword evidence="4" id="KW-0597">Phosphoprotein</keyword>
<proteinExistence type="predicted"/>
<comment type="catalytic activity">
    <reaction evidence="1">
        <text>ATP + protein L-histidine = ADP + protein N-phospho-L-histidine.</text>
        <dbReference type="EC" id="2.7.13.3"/>
    </reaction>
</comment>
<dbReference type="GO" id="GO:0005886">
    <property type="term" value="C:plasma membrane"/>
    <property type="evidence" value="ECO:0007669"/>
    <property type="project" value="TreeGrafter"/>
</dbReference>
<evidence type="ECO:0000256" key="7">
    <source>
        <dbReference type="ARBA" id="ARBA00023136"/>
    </source>
</evidence>
<reference evidence="10 11" key="1">
    <citation type="submission" date="2019-06" db="EMBL/GenBank/DDBJ databases">
        <title>Desulfobotulus mexicanus sp. nov., a novel sulfate-reducing bacterium isolated from the sediment of an alkaline crater lake in Mexico.</title>
        <authorList>
            <person name="Hirschler-Rea A."/>
        </authorList>
    </citation>
    <scope>NUCLEOTIDE SEQUENCE [LARGE SCALE GENOMIC DNA]</scope>
    <source>
        <strain evidence="10 11">PAR22N</strain>
    </source>
</reference>
<dbReference type="RefSeq" id="WP_139445676.1">
    <property type="nucleotide sequence ID" value="NZ_VDMB01000001.1"/>
</dbReference>
<dbReference type="NCBIfam" id="TIGR02098">
    <property type="entry name" value="MJ0042_CXXC"/>
    <property type="match status" value="1"/>
</dbReference>
<feature type="transmembrane region" description="Helical" evidence="8">
    <location>
        <begin position="252"/>
        <end position="270"/>
    </location>
</feature>
<dbReference type="SMART" id="SM00304">
    <property type="entry name" value="HAMP"/>
    <property type="match status" value="1"/>
</dbReference>
<keyword evidence="7 8" id="KW-0472">Membrane</keyword>